<feature type="region of interest" description="Disordered" evidence="2">
    <location>
        <begin position="269"/>
        <end position="305"/>
    </location>
</feature>
<evidence type="ECO:0000313" key="4">
    <source>
        <dbReference type="Proteomes" id="UP001140453"/>
    </source>
</evidence>
<sequence length="411" mass="45087">MTATQKSSSLCETVLGALHTVSEAYGMDGCWLPWQFDKHVITSGATPFRITTNEYPRSLKDGVHKVCFEIEYDNDKPNLVKFIRFKELPSKRKFVVTQTSMNHLKDDTEADCSLWIEIPKGAEREGIAGVSSRLKANICCDQWKHYIPQSPETEIERDQLIIAQDDRDWLKRQAIFKDNTNQNLSFALGSSISEIAALKEEVAKLNDEIAKAAFLKGRIDELKAELKAEAKARDDIVDDLQAKLKSRDVHVEKLQVTLKDKTGTITKLRRDLKAKGTMQEESGSDSPTPGTNKRKRLTAVKTPKGKSQVSIISTAPGMYGSSSILSSGPLSQNLTITPGGTIVAARTPLPNAPCPQNAESGGDSSVLLGRTRGETALFLSDGHTPTANNHRDVPSLISISSCSESDGKVFE</sequence>
<dbReference type="OrthoDB" id="5219706at2759"/>
<evidence type="ECO:0000256" key="2">
    <source>
        <dbReference type="SAM" id="MobiDB-lite"/>
    </source>
</evidence>
<dbReference type="AlphaFoldDB" id="A0A9W9CVN6"/>
<keyword evidence="4" id="KW-1185">Reference proteome</keyword>
<name>A0A9W9CVN6_9PEZI</name>
<accession>A0A9W9CVN6</accession>
<reference evidence="3" key="1">
    <citation type="submission" date="2022-10" db="EMBL/GenBank/DDBJ databases">
        <title>Tapping the CABI collections for fungal endophytes: first genome assemblies for Collariella, Neodidymelliopsis, Ascochyta clinopodiicola, Didymella pomorum, Didymosphaeria variabile, Neocosmospora piperis and Neocucurbitaria cava.</title>
        <authorList>
            <person name="Hill R."/>
        </authorList>
    </citation>
    <scope>NUCLEOTIDE SEQUENCE</scope>
    <source>
        <strain evidence="3">IMI 355082</strain>
    </source>
</reference>
<keyword evidence="1" id="KW-0175">Coiled coil</keyword>
<comment type="caution">
    <text evidence="3">The sequence shown here is derived from an EMBL/GenBank/DDBJ whole genome shotgun (WGS) entry which is preliminary data.</text>
</comment>
<feature type="compositionally biased region" description="Polar residues" evidence="2">
    <location>
        <begin position="279"/>
        <end position="291"/>
    </location>
</feature>
<evidence type="ECO:0000256" key="1">
    <source>
        <dbReference type="SAM" id="Coils"/>
    </source>
</evidence>
<protein>
    <submittedName>
        <fullName evidence="3">Uncharacterized protein</fullName>
    </submittedName>
</protein>
<dbReference type="Proteomes" id="UP001140453">
    <property type="component" value="Unassembled WGS sequence"/>
</dbReference>
<dbReference type="EMBL" id="JAPEVB010000003">
    <property type="protein sequence ID" value="KAJ4390632.1"/>
    <property type="molecule type" value="Genomic_DNA"/>
</dbReference>
<proteinExistence type="predicted"/>
<evidence type="ECO:0000313" key="3">
    <source>
        <dbReference type="EMBL" id="KAJ4390632.1"/>
    </source>
</evidence>
<gene>
    <name evidence="3" type="ORF">N0V93_004229</name>
</gene>
<organism evidence="3 4">
    <name type="scientific">Gnomoniopsis smithogilvyi</name>
    <dbReference type="NCBI Taxonomy" id="1191159"/>
    <lineage>
        <taxon>Eukaryota</taxon>
        <taxon>Fungi</taxon>
        <taxon>Dikarya</taxon>
        <taxon>Ascomycota</taxon>
        <taxon>Pezizomycotina</taxon>
        <taxon>Sordariomycetes</taxon>
        <taxon>Sordariomycetidae</taxon>
        <taxon>Diaporthales</taxon>
        <taxon>Gnomoniaceae</taxon>
        <taxon>Gnomoniopsis</taxon>
    </lineage>
</organism>
<feature type="coiled-coil region" evidence="1">
    <location>
        <begin position="188"/>
        <end position="243"/>
    </location>
</feature>